<evidence type="ECO:0000256" key="4">
    <source>
        <dbReference type="ARBA" id="ARBA00022833"/>
    </source>
</evidence>
<dbReference type="EMBL" id="ODYU01007549">
    <property type="protein sequence ID" value="SOQ50411.1"/>
    <property type="molecule type" value="Genomic_DNA"/>
</dbReference>
<reference evidence="7" key="1">
    <citation type="submission" date="2016-07" db="EMBL/GenBank/DDBJ databases">
        <authorList>
            <person name="Bretaudeau A."/>
        </authorList>
    </citation>
    <scope>NUCLEOTIDE SEQUENCE</scope>
    <source>
        <strain evidence="7">Rice</strain>
        <tissue evidence="7">Whole body</tissue>
    </source>
</reference>
<dbReference type="InterPro" id="IPR036236">
    <property type="entry name" value="Znf_C2H2_sf"/>
</dbReference>
<feature type="domain" description="C2H2-type" evidence="6">
    <location>
        <begin position="132"/>
        <end position="155"/>
    </location>
</feature>
<organism evidence="7">
    <name type="scientific">Spodoptera frugiperda</name>
    <name type="common">Fall armyworm</name>
    <dbReference type="NCBI Taxonomy" id="7108"/>
    <lineage>
        <taxon>Eukaryota</taxon>
        <taxon>Metazoa</taxon>
        <taxon>Ecdysozoa</taxon>
        <taxon>Arthropoda</taxon>
        <taxon>Hexapoda</taxon>
        <taxon>Insecta</taxon>
        <taxon>Pterygota</taxon>
        <taxon>Neoptera</taxon>
        <taxon>Endopterygota</taxon>
        <taxon>Lepidoptera</taxon>
        <taxon>Glossata</taxon>
        <taxon>Ditrysia</taxon>
        <taxon>Noctuoidea</taxon>
        <taxon>Noctuidae</taxon>
        <taxon>Amphipyrinae</taxon>
        <taxon>Spodoptera</taxon>
    </lineage>
</organism>
<feature type="domain" description="C2H2-type" evidence="6">
    <location>
        <begin position="366"/>
        <end position="388"/>
    </location>
</feature>
<dbReference type="SMART" id="SM00355">
    <property type="entry name" value="ZnF_C2H2"/>
    <property type="match status" value="9"/>
</dbReference>
<dbReference type="GO" id="GO:0000977">
    <property type="term" value="F:RNA polymerase II transcription regulatory region sequence-specific DNA binding"/>
    <property type="evidence" value="ECO:0007669"/>
    <property type="project" value="TreeGrafter"/>
</dbReference>
<dbReference type="GO" id="GO:0005634">
    <property type="term" value="C:nucleus"/>
    <property type="evidence" value="ECO:0007669"/>
    <property type="project" value="TreeGrafter"/>
</dbReference>
<dbReference type="PANTHER" id="PTHR24409:SF295">
    <property type="entry name" value="AZ2-RELATED"/>
    <property type="match status" value="1"/>
</dbReference>
<gene>
    <name evidence="7" type="ORF">SFRICE_005602</name>
</gene>
<proteinExistence type="predicted"/>
<name>A0A2H1WBF6_SPOFR</name>
<dbReference type="Pfam" id="PF00096">
    <property type="entry name" value="zf-C2H2"/>
    <property type="match status" value="3"/>
</dbReference>
<dbReference type="SUPFAM" id="SSF57667">
    <property type="entry name" value="beta-beta-alpha zinc fingers"/>
    <property type="match status" value="2"/>
</dbReference>
<feature type="domain" description="C2H2-type" evidence="6">
    <location>
        <begin position="180"/>
        <end position="207"/>
    </location>
</feature>
<keyword evidence="1" id="KW-0479">Metal-binding</keyword>
<keyword evidence="4" id="KW-0862">Zinc</keyword>
<sequence>MSIRNGDNQEKAEILSDIGEVVDKTIIPDGYQDISPQIAFRGFEKLPRVVVARYDITPYLQKLKQEESGKKPSLKRKLRGPMSRHRFLDKCSIQLVRQDLFKLKEDLQKSQTLDYKSDSGSESELDPTMLTMKCKICDKRYSSKRKLLKHEVNKHMIICKPQKRVSFSDKVTIHEVKEYHKCRKCPKIFEAYQLLRSHMKLHHRKRKCYICNYCSKNFVDRTFFKVHIRLHCDVCGEFLPNKLKFNDHRRNVCRVLKRHTCKICDEIYFRFMDLKDHSYDHSSISYVCDVCKDQCRSKCALAHHIAFLHSNDRPTCLYAMRNLGNERLYLCNFCEESSVERDALELHVQLLPDLTNKAMTGYKDYYFCDQCFKKFDTESDMLQHKWTHFLITSDNSQERKKVKKDLKMTYKCDEPLPLFLQPKLVLEKIKVGGKVLKDTVAYVDVKKFDINNGNIKKPIVDPKSKKTIISKYQCQTCSKYYSSNHSLNRHIDTQHSNYETLQCNVCEETFVWPSLLRSHKCIRLNHPEMPFQDARPEIHFDNVNEITQNGFDDLNIEESEDYMQSVDFEIPAPIVELTEFASLNPVVEKFAPLQNLGYKLVMQEVPIEF</sequence>
<feature type="domain" description="C2H2-type" evidence="6">
    <location>
        <begin position="472"/>
        <end position="500"/>
    </location>
</feature>
<dbReference type="PROSITE" id="PS00028">
    <property type="entry name" value="ZINC_FINGER_C2H2_1"/>
    <property type="match status" value="7"/>
</dbReference>
<keyword evidence="3 5" id="KW-0863">Zinc-finger</keyword>
<dbReference type="GO" id="GO:0000981">
    <property type="term" value="F:DNA-binding transcription factor activity, RNA polymerase II-specific"/>
    <property type="evidence" value="ECO:0007669"/>
    <property type="project" value="TreeGrafter"/>
</dbReference>
<evidence type="ECO:0000256" key="1">
    <source>
        <dbReference type="ARBA" id="ARBA00022723"/>
    </source>
</evidence>
<feature type="domain" description="C2H2-type" evidence="6">
    <location>
        <begin position="286"/>
        <end position="314"/>
    </location>
</feature>
<keyword evidence="2" id="KW-0677">Repeat</keyword>
<evidence type="ECO:0000256" key="5">
    <source>
        <dbReference type="PROSITE-ProRule" id="PRU00042"/>
    </source>
</evidence>
<accession>A0A2H1WBF6</accession>
<protein>
    <submittedName>
        <fullName evidence="7">SFRICE_005602</fullName>
    </submittedName>
</protein>
<evidence type="ECO:0000256" key="2">
    <source>
        <dbReference type="ARBA" id="ARBA00022737"/>
    </source>
</evidence>
<dbReference type="PROSITE" id="PS50157">
    <property type="entry name" value="ZINC_FINGER_C2H2_2"/>
    <property type="match status" value="6"/>
</dbReference>
<dbReference type="InterPro" id="IPR013087">
    <property type="entry name" value="Znf_C2H2_type"/>
</dbReference>
<feature type="domain" description="C2H2-type" evidence="6">
    <location>
        <begin position="209"/>
        <end position="231"/>
    </location>
</feature>
<evidence type="ECO:0000256" key="3">
    <source>
        <dbReference type="ARBA" id="ARBA00022771"/>
    </source>
</evidence>
<evidence type="ECO:0000259" key="6">
    <source>
        <dbReference type="PROSITE" id="PS50157"/>
    </source>
</evidence>
<dbReference type="AlphaFoldDB" id="A0A2H1WBF6"/>
<evidence type="ECO:0000313" key="7">
    <source>
        <dbReference type="EMBL" id="SOQ50411.1"/>
    </source>
</evidence>
<dbReference type="GO" id="GO:0008270">
    <property type="term" value="F:zinc ion binding"/>
    <property type="evidence" value="ECO:0007669"/>
    <property type="project" value="UniProtKB-KW"/>
</dbReference>
<dbReference type="PANTHER" id="PTHR24409">
    <property type="entry name" value="ZINC FINGER PROTEIN 142"/>
    <property type="match status" value="1"/>
</dbReference>
<dbReference type="Gene3D" id="3.30.160.60">
    <property type="entry name" value="Classic Zinc Finger"/>
    <property type="match status" value="3"/>
</dbReference>